<dbReference type="EMBL" id="JBHSTI010000058">
    <property type="protein sequence ID" value="MFC6239663.1"/>
    <property type="molecule type" value="Genomic_DNA"/>
</dbReference>
<gene>
    <name evidence="2" type="ORF">ACFQGU_17460</name>
</gene>
<dbReference type="Proteomes" id="UP001596138">
    <property type="component" value="Unassembled WGS sequence"/>
</dbReference>
<proteinExistence type="predicted"/>
<name>A0ABW1T6L3_9ACTN</name>
<evidence type="ECO:0000313" key="2">
    <source>
        <dbReference type="EMBL" id="MFC6239663.1"/>
    </source>
</evidence>
<dbReference type="NCBIfam" id="TIGR01764">
    <property type="entry name" value="excise"/>
    <property type="match status" value="1"/>
</dbReference>
<sequence length="77" mass="8449">MPNVETRARDATTSDALLDVETAALALGTPVRFVRRLVAERRIRFYKIGRYVRIDRRDLDAFIAAGTVEPSGAVGGS</sequence>
<accession>A0ABW1T6L3</accession>
<dbReference type="InterPro" id="IPR041657">
    <property type="entry name" value="HTH_17"/>
</dbReference>
<dbReference type="InterPro" id="IPR010093">
    <property type="entry name" value="SinI_DNA-bd"/>
</dbReference>
<comment type="caution">
    <text evidence="2">The sequence shown here is derived from an EMBL/GenBank/DDBJ whole genome shotgun (WGS) entry which is preliminary data.</text>
</comment>
<keyword evidence="3" id="KW-1185">Reference proteome</keyword>
<protein>
    <submittedName>
        <fullName evidence="2">Helix-turn-helix domain-containing protein</fullName>
    </submittedName>
</protein>
<evidence type="ECO:0000313" key="3">
    <source>
        <dbReference type="Proteomes" id="UP001596138"/>
    </source>
</evidence>
<evidence type="ECO:0000259" key="1">
    <source>
        <dbReference type="Pfam" id="PF12728"/>
    </source>
</evidence>
<feature type="domain" description="Helix-turn-helix" evidence="1">
    <location>
        <begin position="17"/>
        <end position="65"/>
    </location>
</feature>
<reference evidence="3" key="1">
    <citation type="journal article" date="2019" name="Int. J. Syst. Evol. Microbiol.">
        <title>The Global Catalogue of Microorganisms (GCM) 10K type strain sequencing project: providing services to taxonomists for standard genome sequencing and annotation.</title>
        <authorList>
            <consortium name="The Broad Institute Genomics Platform"/>
            <consortium name="The Broad Institute Genome Sequencing Center for Infectious Disease"/>
            <person name="Wu L."/>
            <person name="Ma J."/>
        </authorList>
    </citation>
    <scope>NUCLEOTIDE SEQUENCE [LARGE SCALE GENOMIC DNA]</scope>
    <source>
        <strain evidence="3">CGMCC 4.7317</strain>
    </source>
</reference>
<dbReference type="RefSeq" id="WP_386768977.1">
    <property type="nucleotide sequence ID" value="NZ_JBHSTI010000058.1"/>
</dbReference>
<dbReference type="Pfam" id="PF12728">
    <property type="entry name" value="HTH_17"/>
    <property type="match status" value="1"/>
</dbReference>
<organism evidence="2 3">
    <name type="scientific">Longivirga aurantiaca</name>
    <dbReference type="NCBI Taxonomy" id="1837743"/>
    <lineage>
        <taxon>Bacteria</taxon>
        <taxon>Bacillati</taxon>
        <taxon>Actinomycetota</taxon>
        <taxon>Actinomycetes</taxon>
        <taxon>Sporichthyales</taxon>
        <taxon>Sporichthyaceae</taxon>
        <taxon>Longivirga</taxon>
    </lineage>
</organism>